<keyword evidence="2" id="KW-0732">Signal</keyword>
<feature type="compositionally biased region" description="Polar residues" evidence="1">
    <location>
        <begin position="86"/>
        <end position="101"/>
    </location>
</feature>
<dbReference type="AlphaFoldDB" id="A0A090APK5"/>
<feature type="compositionally biased region" description="Basic and acidic residues" evidence="1">
    <location>
        <begin position="49"/>
        <end position="59"/>
    </location>
</feature>
<evidence type="ECO:0000313" key="4">
    <source>
        <dbReference type="Proteomes" id="UP000031623"/>
    </source>
</evidence>
<evidence type="ECO:0000256" key="2">
    <source>
        <dbReference type="SAM" id="SignalP"/>
    </source>
</evidence>
<dbReference type="HOGENOM" id="CLU_921141_0_0_6"/>
<evidence type="ECO:0008006" key="5">
    <source>
        <dbReference type="Google" id="ProtNLM"/>
    </source>
</evidence>
<evidence type="ECO:0000313" key="3">
    <source>
        <dbReference type="EMBL" id="BAP58222.1"/>
    </source>
</evidence>
<dbReference type="PROSITE" id="PS51257">
    <property type="entry name" value="PROKAR_LIPOPROTEIN"/>
    <property type="match status" value="1"/>
</dbReference>
<proteinExistence type="predicted"/>
<dbReference type="OrthoDB" id="5624920at2"/>
<organism evidence="3 4">
    <name type="scientific">Thioploca ingrica</name>
    <dbReference type="NCBI Taxonomy" id="40754"/>
    <lineage>
        <taxon>Bacteria</taxon>
        <taxon>Pseudomonadati</taxon>
        <taxon>Pseudomonadota</taxon>
        <taxon>Gammaproteobacteria</taxon>
        <taxon>Thiotrichales</taxon>
        <taxon>Thiotrichaceae</taxon>
        <taxon>Thioploca</taxon>
    </lineage>
</organism>
<keyword evidence="4" id="KW-1185">Reference proteome</keyword>
<protein>
    <recommendedName>
        <fullName evidence="5">Secreted protein</fullName>
    </recommendedName>
</protein>
<dbReference type="EMBL" id="AP014633">
    <property type="protein sequence ID" value="BAP58222.1"/>
    <property type="molecule type" value="Genomic_DNA"/>
</dbReference>
<feature type="compositionally biased region" description="Polar residues" evidence="1">
    <location>
        <begin position="31"/>
        <end position="47"/>
    </location>
</feature>
<dbReference type="STRING" id="40754.THII_3925"/>
<feature type="signal peptide" evidence="2">
    <location>
        <begin position="1"/>
        <end position="22"/>
    </location>
</feature>
<reference evidence="3 4" key="1">
    <citation type="journal article" date="2014" name="ISME J.">
        <title>Ecophysiology of Thioploca ingrica as revealed by the complete genome sequence supplemented with proteomic evidence.</title>
        <authorList>
            <person name="Kojima H."/>
            <person name="Ogura Y."/>
            <person name="Yamamoto N."/>
            <person name="Togashi T."/>
            <person name="Mori H."/>
            <person name="Watanabe T."/>
            <person name="Nemoto F."/>
            <person name="Kurokawa K."/>
            <person name="Hayashi T."/>
            <person name="Fukui M."/>
        </authorList>
    </citation>
    <scope>NUCLEOTIDE SEQUENCE [LARGE SCALE GENOMIC DNA]</scope>
</reference>
<gene>
    <name evidence="3" type="ORF">THII_3925</name>
</gene>
<dbReference type="Proteomes" id="UP000031623">
    <property type="component" value="Chromosome"/>
</dbReference>
<sequence length="302" mass="33793">MKTYRYLLIVVFIILASCSHQPPKPVKPEKSNQTASNTEQKTESSPPEHQPEAPHQDHQGKNIVVWADDGSKLAIAIQKNREGDNTDLSSPQHQIWTQNQDGSDRHALTDWRDYQPKQLFYMKQAGYLVVESLLEKGARRFDKITLNGNEILIVETPDSEHQACQQSPPSPEQSLPLQVEQTVIPSPDGQQLAHIYSPECGKVTVEFLHANSLNIFDNQTMTIDEAMRATWHREGYIILANYNNDKAWKVTPSAPPLPVLPPKCGSPVTTSSDISLEGQKVYLDGDTLVTEEVGRDKAFGCQ</sequence>
<accession>A0A090APK5</accession>
<feature type="region of interest" description="Disordered" evidence="1">
    <location>
        <begin position="82"/>
        <end position="104"/>
    </location>
</feature>
<feature type="chain" id="PRO_5001852804" description="Secreted protein" evidence="2">
    <location>
        <begin position="23"/>
        <end position="302"/>
    </location>
</feature>
<evidence type="ECO:0000256" key="1">
    <source>
        <dbReference type="SAM" id="MobiDB-lite"/>
    </source>
</evidence>
<name>A0A090APK5_9GAMM</name>
<dbReference type="KEGG" id="tig:THII_3925"/>
<feature type="region of interest" description="Disordered" evidence="1">
    <location>
        <begin position="21"/>
        <end position="59"/>
    </location>
</feature>